<feature type="region of interest" description="Disordered" evidence="8">
    <location>
        <begin position="1"/>
        <end position="37"/>
    </location>
</feature>
<dbReference type="GO" id="GO:0046872">
    <property type="term" value="F:metal ion binding"/>
    <property type="evidence" value="ECO:0007669"/>
    <property type="project" value="UniProtKB-KW"/>
</dbReference>
<keyword evidence="11" id="KW-1185">Reference proteome</keyword>
<dbReference type="GO" id="GO:0005634">
    <property type="term" value="C:nucleus"/>
    <property type="evidence" value="ECO:0007669"/>
    <property type="project" value="UniProtKB-SubCell"/>
</dbReference>
<feature type="compositionally biased region" description="Low complexity" evidence="8">
    <location>
        <begin position="10"/>
        <end position="36"/>
    </location>
</feature>
<evidence type="ECO:0000256" key="3">
    <source>
        <dbReference type="ARBA" id="ARBA00006958"/>
    </source>
</evidence>
<evidence type="ECO:0000313" key="10">
    <source>
        <dbReference type="EMBL" id="KAJ4939551.1"/>
    </source>
</evidence>
<keyword evidence="7" id="KW-0539">Nucleus</keyword>
<reference evidence="10" key="1">
    <citation type="submission" date="2022-11" db="EMBL/GenBank/DDBJ databases">
        <title>Chromosome-level genome of Pogonophryne albipinna.</title>
        <authorList>
            <person name="Jo E."/>
        </authorList>
    </citation>
    <scope>NUCLEOTIDE SEQUENCE</scope>
    <source>
        <strain evidence="10">SGF0006</strain>
        <tissue evidence="10">Muscle</tissue>
    </source>
</reference>
<comment type="subcellular location">
    <subcellularLocation>
        <location evidence="2">Nucleus</location>
    </subcellularLocation>
</comment>
<evidence type="ECO:0000256" key="5">
    <source>
        <dbReference type="ARBA" id="ARBA00022723"/>
    </source>
</evidence>
<evidence type="ECO:0000256" key="1">
    <source>
        <dbReference type="ARBA" id="ARBA00001968"/>
    </source>
</evidence>
<dbReference type="InterPro" id="IPR027806">
    <property type="entry name" value="HARBI1_dom"/>
</dbReference>
<sequence length="403" mass="44703">MSSSSRKKASAAPDPKANSASPAKGAGAGPLAASAARGDEAAILQAIQSLREDLLKKIDDNAEMQSKELRREISQLRDKLRSAGDRLSSRTKALEDRVESRSTAANDHSELVNTLERDVQQLKKDMKIFSDRNEDLEARSRRYLATGDSYRTIAFSYRVGHATVAVIVKEVAGAIWTALVEETMPVPQMEDWRAIAAGFQERWDFPNCVGAIDGKHVVIQAPANSGSLYFNYKCTYSLVLLAVVDAEYLFRVVDVGGFGRSSDSGSLRNSAFGESLRDGSLQLPPDTVIPGAERLGLLPHVFIGVEAFPLLDNLLRPFRGCHLTRERRLFNYRLSRARLVVKCAFGILSSQWRMLRRVITTSPELLHKEIEDSSGVAVNFRLDGNLFNIRRLQATTKLQRESH</sequence>
<dbReference type="Pfam" id="PF13359">
    <property type="entry name" value="DDE_Tnp_4"/>
    <property type="match status" value="1"/>
</dbReference>
<dbReference type="EMBL" id="JAPTMU010000008">
    <property type="protein sequence ID" value="KAJ4939551.1"/>
    <property type="molecule type" value="Genomic_DNA"/>
</dbReference>
<accession>A0AAD6BCD8</accession>
<name>A0AAD6BCD8_9TELE</name>
<dbReference type="Proteomes" id="UP001219934">
    <property type="component" value="Unassembled WGS sequence"/>
</dbReference>
<evidence type="ECO:0000256" key="4">
    <source>
        <dbReference type="ARBA" id="ARBA00022722"/>
    </source>
</evidence>
<evidence type="ECO:0000256" key="7">
    <source>
        <dbReference type="ARBA" id="ARBA00023242"/>
    </source>
</evidence>
<evidence type="ECO:0000259" key="9">
    <source>
        <dbReference type="Pfam" id="PF13359"/>
    </source>
</evidence>
<comment type="similarity">
    <text evidence="3">Belongs to the HARBI1 family.</text>
</comment>
<organism evidence="10 11">
    <name type="scientific">Pogonophryne albipinna</name>
    <dbReference type="NCBI Taxonomy" id="1090488"/>
    <lineage>
        <taxon>Eukaryota</taxon>
        <taxon>Metazoa</taxon>
        <taxon>Chordata</taxon>
        <taxon>Craniata</taxon>
        <taxon>Vertebrata</taxon>
        <taxon>Euteleostomi</taxon>
        <taxon>Actinopterygii</taxon>
        <taxon>Neopterygii</taxon>
        <taxon>Teleostei</taxon>
        <taxon>Neoteleostei</taxon>
        <taxon>Acanthomorphata</taxon>
        <taxon>Eupercaria</taxon>
        <taxon>Perciformes</taxon>
        <taxon>Notothenioidei</taxon>
        <taxon>Pogonophryne</taxon>
    </lineage>
</organism>
<feature type="compositionally biased region" description="Basic and acidic residues" evidence="8">
    <location>
        <begin position="80"/>
        <end position="100"/>
    </location>
</feature>
<keyword evidence="5" id="KW-0479">Metal-binding</keyword>
<keyword evidence="6" id="KW-0378">Hydrolase</keyword>
<evidence type="ECO:0000313" key="11">
    <source>
        <dbReference type="Proteomes" id="UP001219934"/>
    </source>
</evidence>
<dbReference type="PANTHER" id="PTHR22930:SF279">
    <property type="entry name" value="SIMILAR TO ENSANGP00000010363"/>
    <property type="match status" value="1"/>
</dbReference>
<dbReference type="GO" id="GO:0016787">
    <property type="term" value="F:hydrolase activity"/>
    <property type="evidence" value="ECO:0007669"/>
    <property type="project" value="UniProtKB-KW"/>
</dbReference>
<evidence type="ECO:0000256" key="6">
    <source>
        <dbReference type="ARBA" id="ARBA00022801"/>
    </source>
</evidence>
<evidence type="ECO:0000256" key="2">
    <source>
        <dbReference type="ARBA" id="ARBA00004123"/>
    </source>
</evidence>
<evidence type="ECO:0000256" key="8">
    <source>
        <dbReference type="SAM" id="MobiDB-lite"/>
    </source>
</evidence>
<gene>
    <name evidence="10" type="ORF">JOQ06_028999</name>
</gene>
<comment type="caution">
    <text evidence="10">The sequence shown here is derived from an EMBL/GenBank/DDBJ whole genome shotgun (WGS) entry which is preliminary data.</text>
</comment>
<dbReference type="PANTHER" id="PTHR22930">
    <property type="match status" value="1"/>
</dbReference>
<dbReference type="GO" id="GO:0004518">
    <property type="term" value="F:nuclease activity"/>
    <property type="evidence" value="ECO:0007669"/>
    <property type="project" value="UniProtKB-KW"/>
</dbReference>
<comment type="cofactor">
    <cofactor evidence="1">
        <name>a divalent metal cation</name>
        <dbReference type="ChEBI" id="CHEBI:60240"/>
    </cofactor>
</comment>
<protein>
    <recommendedName>
        <fullName evidence="9">DDE Tnp4 domain-containing protein</fullName>
    </recommendedName>
</protein>
<feature type="domain" description="DDE Tnp4" evidence="9">
    <location>
        <begin position="212"/>
        <end position="364"/>
    </location>
</feature>
<feature type="region of interest" description="Disordered" evidence="8">
    <location>
        <begin position="80"/>
        <end position="106"/>
    </location>
</feature>
<proteinExistence type="inferred from homology"/>
<keyword evidence="4" id="KW-0540">Nuclease</keyword>
<dbReference type="InterPro" id="IPR045249">
    <property type="entry name" value="HARBI1-like"/>
</dbReference>
<dbReference type="AlphaFoldDB" id="A0AAD6BCD8"/>